<dbReference type="Proteomes" id="UP000662931">
    <property type="component" value="Chromosome 2"/>
</dbReference>
<dbReference type="PANTHER" id="PTHR10696:SF21">
    <property type="entry name" value="TAUD_TFDA-LIKE DOMAIN-CONTAINING PROTEIN"/>
    <property type="match status" value="1"/>
</dbReference>
<dbReference type="InterPro" id="IPR042098">
    <property type="entry name" value="TauD-like_sf"/>
</dbReference>
<dbReference type="InterPro" id="IPR003819">
    <property type="entry name" value="TauD/TfdA-like"/>
</dbReference>
<sequence>MICKPVINIISLLDMLDLHRIPLKGTHFVSNGEFPLAYGISDQSSPVDQVVDLLRVKAEQGFFNSVLKQHGAIILRLGNSDPDVISKYVSSIGVGCGDSIFHSLGYDEERTKVTDALRKREEGVNNTKILQRNECSRFVKYPTKIFLACTKANAEGGEISLAHGHEIFQRLQKKAPILVTELSKRGLYLEQTWNNEGPSHMVWSSKECFGKYIKDDDSMDERKRKAEKLVIEYISPYFRWDKNTNLIVEEHLKPLRVYENENKIYGVWFNDVCAICGGEEGEAFGRVSKVAYDDDKSPISEYNLDAILHCSLESEYNCQLQEGDILMVDNRQVSYGRNSWKNGEREILMSSWDTPGKPQFNEWVKPDNYIGTRDAPIDQC</sequence>
<evidence type="ECO:0000313" key="3">
    <source>
        <dbReference type="EMBL" id="QPG75214.1"/>
    </source>
</evidence>
<dbReference type="GeneID" id="62195965"/>
<organism evidence="3 4">
    <name type="scientific">Eeniella nana</name>
    <name type="common">Yeast</name>
    <name type="synonym">Brettanomyces nanus</name>
    <dbReference type="NCBI Taxonomy" id="13502"/>
    <lineage>
        <taxon>Eukaryota</taxon>
        <taxon>Fungi</taxon>
        <taxon>Dikarya</taxon>
        <taxon>Ascomycota</taxon>
        <taxon>Saccharomycotina</taxon>
        <taxon>Pichiomycetes</taxon>
        <taxon>Pichiales</taxon>
        <taxon>Pichiaceae</taxon>
        <taxon>Brettanomyces</taxon>
    </lineage>
</organism>
<dbReference type="InterPro" id="IPR050411">
    <property type="entry name" value="AlphaKG_dependent_hydroxylases"/>
</dbReference>
<evidence type="ECO:0000313" key="4">
    <source>
        <dbReference type="Proteomes" id="UP000662931"/>
    </source>
</evidence>
<dbReference type="KEGG" id="bnn:FOA43_002564"/>
<name>A0A875S7T4_EENNA</name>
<keyword evidence="1" id="KW-0560">Oxidoreductase</keyword>
<reference evidence="3" key="1">
    <citation type="submission" date="2020-10" db="EMBL/GenBank/DDBJ databases">
        <authorList>
            <person name="Roach M.J.R."/>
        </authorList>
    </citation>
    <scope>NUCLEOTIDE SEQUENCE</scope>
    <source>
        <strain evidence="3">CBS 1945</strain>
    </source>
</reference>
<dbReference type="SUPFAM" id="SSF51197">
    <property type="entry name" value="Clavaminate synthase-like"/>
    <property type="match status" value="1"/>
</dbReference>
<dbReference type="RefSeq" id="XP_038778779.1">
    <property type="nucleotide sequence ID" value="XM_038922851.1"/>
</dbReference>
<feature type="domain" description="TauD/TfdA-like" evidence="2">
    <location>
        <begin position="58"/>
        <end position="350"/>
    </location>
</feature>
<dbReference type="EMBL" id="CP064813">
    <property type="protein sequence ID" value="QPG75214.1"/>
    <property type="molecule type" value="Genomic_DNA"/>
</dbReference>
<dbReference type="AlphaFoldDB" id="A0A875S7T4"/>
<gene>
    <name evidence="3" type="ORF">FOA43_002564</name>
</gene>
<evidence type="ECO:0000259" key="2">
    <source>
        <dbReference type="Pfam" id="PF02668"/>
    </source>
</evidence>
<protein>
    <recommendedName>
        <fullName evidence="2">TauD/TfdA-like domain-containing protein</fullName>
    </recommendedName>
</protein>
<dbReference type="PANTHER" id="PTHR10696">
    <property type="entry name" value="GAMMA-BUTYROBETAINE HYDROXYLASE-RELATED"/>
    <property type="match status" value="1"/>
</dbReference>
<evidence type="ECO:0000256" key="1">
    <source>
        <dbReference type="ARBA" id="ARBA00023002"/>
    </source>
</evidence>
<proteinExistence type="predicted"/>
<dbReference type="Gene3D" id="3.60.130.10">
    <property type="entry name" value="Clavaminate synthase-like"/>
    <property type="match status" value="1"/>
</dbReference>
<accession>A0A875S7T4</accession>
<keyword evidence="4" id="KW-1185">Reference proteome</keyword>
<dbReference type="Pfam" id="PF02668">
    <property type="entry name" value="TauD"/>
    <property type="match status" value="1"/>
</dbReference>
<dbReference type="GO" id="GO:0016491">
    <property type="term" value="F:oxidoreductase activity"/>
    <property type="evidence" value="ECO:0007669"/>
    <property type="project" value="UniProtKB-KW"/>
</dbReference>
<dbReference type="OrthoDB" id="408743at2759"/>